<evidence type="ECO:0000313" key="4">
    <source>
        <dbReference type="Proteomes" id="UP001227230"/>
    </source>
</evidence>
<feature type="domain" description="Reverse transcriptase Ty1/copia-type" evidence="2">
    <location>
        <begin position="156"/>
        <end position="377"/>
    </location>
</feature>
<dbReference type="PANTHER" id="PTHR11439">
    <property type="entry name" value="GAG-POL-RELATED RETROTRANSPOSON"/>
    <property type="match status" value="1"/>
</dbReference>
<dbReference type="Pfam" id="PF07727">
    <property type="entry name" value="RVT_2"/>
    <property type="match status" value="1"/>
</dbReference>
<organism evidence="3 4">
    <name type="scientific">Vitis vinifera</name>
    <name type="common">Grape</name>
    <dbReference type="NCBI Taxonomy" id="29760"/>
    <lineage>
        <taxon>Eukaryota</taxon>
        <taxon>Viridiplantae</taxon>
        <taxon>Streptophyta</taxon>
        <taxon>Embryophyta</taxon>
        <taxon>Tracheophyta</taxon>
        <taxon>Spermatophyta</taxon>
        <taxon>Magnoliopsida</taxon>
        <taxon>eudicotyledons</taxon>
        <taxon>Gunneridae</taxon>
        <taxon>Pentapetalae</taxon>
        <taxon>rosids</taxon>
        <taxon>Vitales</taxon>
        <taxon>Vitaceae</taxon>
        <taxon>Viteae</taxon>
        <taxon>Vitis</taxon>
    </lineage>
</organism>
<feature type="region of interest" description="Disordered" evidence="1">
    <location>
        <begin position="121"/>
        <end position="157"/>
    </location>
</feature>
<reference evidence="3 4" key="1">
    <citation type="journal article" date="2023" name="Hortic Res">
        <title>The complete reference genome for grapevine (Vitis vinifera L.) genetics and breeding.</title>
        <authorList>
            <person name="Shi X."/>
            <person name="Cao S."/>
            <person name="Wang X."/>
            <person name="Huang S."/>
            <person name="Wang Y."/>
            <person name="Liu Z."/>
            <person name="Liu W."/>
            <person name="Leng X."/>
            <person name="Peng Y."/>
            <person name="Wang N."/>
            <person name="Wang Y."/>
            <person name="Ma Z."/>
            <person name="Xu X."/>
            <person name="Zhang F."/>
            <person name="Xue H."/>
            <person name="Zhong H."/>
            <person name="Wang Y."/>
            <person name="Zhang K."/>
            <person name="Velt A."/>
            <person name="Avia K."/>
            <person name="Holtgrawe D."/>
            <person name="Grimplet J."/>
            <person name="Matus J.T."/>
            <person name="Ware D."/>
            <person name="Wu X."/>
            <person name="Wang H."/>
            <person name="Liu C."/>
            <person name="Fang Y."/>
            <person name="Rustenholz C."/>
            <person name="Cheng Z."/>
            <person name="Xiao H."/>
            <person name="Zhou Y."/>
        </authorList>
    </citation>
    <scope>NUCLEOTIDE SEQUENCE [LARGE SCALE GENOMIC DNA]</scope>
    <source>
        <strain evidence="4">cv. Pinot noir / PN40024</strain>
        <tissue evidence="3">Leaf</tissue>
    </source>
</reference>
<evidence type="ECO:0000256" key="1">
    <source>
        <dbReference type="SAM" id="MobiDB-lite"/>
    </source>
</evidence>
<dbReference type="SUPFAM" id="SSF56672">
    <property type="entry name" value="DNA/RNA polymerases"/>
    <property type="match status" value="1"/>
</dbReference>
<keyword evidence="4" id="KW-1185">Reference proteome</keyword>
<sequence length="697" mass="79975">MTHLDPRTNQCELEVQRIIHLQNLVNQLSDAFIDTKKVTKSHISAANTPAWIDVPVGQLTNESKIRLKRGRPIGSKDVTPRKRRTQEKLGTLKEAIKMTDQFKIDKSIALEEAQIMQKAPEEVHIEQEAPEEAHIEQETPEDPHIEREAPEEAQRNENNEIIRYKARLVAQGFSQRPGIDYEETYSPVMDAITFRFLISLAVSEGLDMRLMDVITAYLYGSMDNDIYMKIPEGFKLPDANKKPRIMYSIKLQRSLYGLKQSGRMWYNRLSEYLLKEGYVNNPICPFIFIKKSETGFAIIAVYVDDLNLVRTPEELTRITNYLKKEFEMKDLGKTKFCLGLQIEHFPNGVLVHQSTYIKKVLKRFYMDKAHPLSSPMVVRSLDVKKDPFRPCENDEELLGPEVPYLSAIGALMYLANCTRPDIAFSVNLLARYSSAPTRRHWNGIKHILRYLRGTTDMGLFYSRESKQQLFGYADAGYLSNPQKGRSQTGYVFNCNGTAISWRSVKQTMVVTSSNHSEILTIHETSRECIWLRSMIQHIRESCGLSSIKGIFTATATITMPSALRKVGCLWASFPFEVKQYKWMPYGKVHPYLPQFGCGEFLLVHGVWSSGRARVLKGSPPTKIFHYRGMIQMSSGIMELVQFVDCNASLHLRDFQEGRVTNTIQWKNTVKRMEGKGTNEQNNPFAVRNLGRRRETVL</sequence>
<dbReference type="InterPro" id="IPR013103">
    <property type="entry name" value="RVT_2"/>
</dbReference>
<evidence type="ECO:0000259" key="2">
    <source>
        <dbReference type="Pfam" id="PF07727"/>
    </source>
</evidence>
<accession>A0ABY9CEU3</accession>
<gene>
    <name evidence="3" type="ORF">VitviT2T_012812</name>
</gene>
<dbReference type="PANTHER" id="PTHR11439:SF467">
    <property type="entry name" value="INTEGRASE CATALYTIC DOMAIN-CONTAINING PROTEIN"/>
    <property type="match status" value="1"/>
</dbReference>
<dbReference type="InterPro" id="IPR043502">
    <property type="entry name" value="DNA/RNA_pol_sf"/>
</dbReference>
<dbReference type="EMBL" id="CP126655">
    <property type="protein sequence ID" value="WJZ93912.1"/>
    <property type="molecule type" value="Genomic_DNA"/>
</dbReference>
<proteinExistence type="predicted"/>
<name>A0ABY9CEU3_VITVI</name>
<dbReference type="CDD" id="cd09272">
    <property type="entry name" value="RNase_HI_RT_Ty1"/>
    <property type="match status" value="1"/>
</dbReference>
<evidence type="ECO:0000313" key="3">
    <source>
        <dbReference type="EMBL" id="WJZ93912.1"/>
    </source>
</evidence>
<dbReference type="Proteomes" id="UP001227230">
    <property type="component" value="Chromosome 8"/>
</dbReference>
<protein>
    <recommendedName>
        <fullName evidence="2">Reverse transcriptase Ty1/copia-type domain-containing protein</fullName>
    </recommendedName>
</protein>